<dbReference type="InterPro" id="IPR021120">
    <property type="entry name" value="KduI/IolB_isomerase"/>
</dbReference>
<dbReference type="Pfam" id="PF04962">
    <property type="entry name" value="KduI"/>
    <property type="match status" value="1"/>
</dbReference>
<proteinExistence type="inferred from homology"/>
<feature type="binding site" evidence="6">
    <location>
        <position position="198"/>
    </location>
    <ligand>
        <name>Zn(2+)</name>
        <dbReference type="ChEBI" id="CHEBI:29105"/>
    </ligand>
</feature>
<comment type="catalytic activity">
    <reaction evidence="1 6">
        <text>5-dehydro-4-deoxy-D-glucuronate = 3-deoxy-D-glycero-2,5-hexodiulosonate</text>
        <dbReference type="Rhea" id="RHEA:23896"/>
        <dbReference type="ChEBI" id="CHEBI:17117"/>
        <dbReference type="ChEBI" id="CHEBI:29071"/>
        <dbReference type="EC" id="5.3.1.17"/>
    </reaction>
</comment>
<dbReference type="OrthoDB" id="9770644at2"/>
<comment type="similarity">
    <text evidence="2 6">Belongs to the KduI family.</text>
</comment>
<keyword evidence="8" id="KW-1185">Reference proteome</keyword>
<dbReference type="AlphaFoldDB" id="A0A5C1QAG3"/>
<gene>
    <name evidence="6" type="primary">kduI</name>
    <name evidence="7" type="ORF">EW093_06300</name>
</gene>
<reference evidence="7 8" key="2">
    <citation type="submission" date="2019-09" db="EMBL/GenBank/DDBJ databases">
        <title>Complete Genome Sequence and Methylome Analysis of free living Spirochaetas.</title>
        <authorList>
            <person name="Leshcheva N."/>
            <person name="Mikheeva N."/>
        </authorList>
    </citation>
    <scope>NUCLEOTIDE SEQUENCE [LARGE SCALE GENOMIC DNA]</scope>
    <source>
        <strain evidence="7 8">P</strain>
    </source>
</reference>
<evidence type="ECO:0000313" key="7">
    <source>
        <dbReference type="EMBL" id="QEN04328.1"/>
    </source>
</evidence>
<organism evidence="7 8">
    <name type="scientific">Thiospirochaeta perfilievii</name>
    <dbReference type="NCBI Taxonomy" id="252967"/>
    <lineage>
        <taxon>Bacteria</taxon>
        <taxon>Pseudomonadati</taxon>
        <taxon>Spirochaetota</taxon>
        <taxon>Spirochaetia</taxon>
        <taxon>Spirochaetales</taxon>
        <taxon>Spirochaetaceae</taxon>
        <taxon>Thiospirochaeta</taxon>
    </lineage>
</organism>
<feature type="binding site" evidence="6">
    <location>
        <position position="245"/>
    </location>
    <ligand>
        <name>Zn(2+)</name>
        <dbReference type="ChEBI" id="CHEBI:29105"/>
    </ligand>
</feature>
<feature type="binding site" evidence="6">
    <location>
        <position position="196"/>
    </location>
    <ligand>
        <name>Zn(2+)</name>
        <dbReference type="ChEBI" id="CHEBI:29105"/>
    </ligand>
</feature>
<dbReference type="UniPathway" id="UPA00545">
    <property type="reaction ID" value="UER00826"/>
</dbReference>
<evidence type="ECO:0000256" key="1">
    <source>
        <dbReference type="ARBA" id="ARBA00000552"/>
    </source>
</evidence>
<sequence length="278" mass="31672">MNLNVRYANHPDDAKKYTTEENRKHYLIDDLFSDNEMNFTYSHVDRIITGGVKPVEKELVLEAGKEMGVDYFLERREMGVINIGGSGVITLDDKEFKVNNREGAYIGMGVKDVTFKSDDAKNPAKFYINSCPAHKAYPTVIIDLSKAKKVSLGSDENLNKRVIHQFVHPAVCDSCQLVMGMTILEPGSVWNTMPCHTHERRMEVYFYFDMAEDTKVFHLMGQPNETRHIVMANEQAVISPSWSIHSGVGTSNYTFIWGMCGENQTFDDMDFVEMKDLK</sequence>
<evidence type="ECO:0000256" key="2">
    <source>
        <dbReference type="ARBA" id="ARBA00008086"/>
    </source>
</evidence>
<dbReference type="PANTHER" id="PTHR38461:SF1">
    <property type="entry name" value="4-DEOXY-L-THREO-5-HEXOSULOSE-URONATE KETOL-ISOMERASE"/>
    <property type="match status" value="1"/>
</dbReference>
<evidence type="ECO:0000313" key="8">
    <source>
        <dbReference type="Proteomes" id="UP000323824"/>
    </source>
</evidence>
<dbReference type="InterPro" id="IPR027449">
    <property type="entry name" value="KduI_N"/>
</dbReference>
<dbReference type="Proteomes" id="UP000323824">
    <property type="component" value="Chromosome"/>
</dbReference>
<dbReference type="GO" id="GO:0045490">
    <property type="term" value="P:pectin catabolic process"/>
    <property type="evidence" value="ECO:0007669"/>
    <property type="project" value="UniProtKB-UniRule"/>
</dbReference>
<accession>A0A5C1QAG3</accession>
<dbReference type="RefSeq" id="WP_149567576.1">
    <property type="nucleotide sequence ID" value="NZ_CP035807.1"/>
</dbReference>
<evidence type="ECO:0000256" key="5">
    <source>
        <dbReference type="ARBA" id="ARBA00023235"/>
    </source>
</evidence>
<dbReference type="GO" id="GO:0008270">
    <property type="term" value="F:zinc ion binding"/>
    <property type="evidence" value="ECO:0007669"/>
    <property type="project" value="UniProtKB-UniRule"/>
</dbReference>
<dbReference type="PANTHER" id="PTHR38461">
    <property type="entry name" value="4-DEOXY-L-THREO-5-HEXOSULOSE-URONATE KETOL-ISOMERASE"/>
    <property type="match status" value="1"/>
</dbReference>
<evidence type="ECO:0000256" key="3">
    <source>
        <dbReference type="ARBA" id="ARBA00022723"/>
    </source>
</evidence>
<dbReference type="NCBIfam" id="NF002091">
    <property type="entry name" value="PRK00924.1"/>
    <property type="match status" value="1"/>
</dbReference>
<dbReference type="SUPFAM" id="SSF51182">
    <property type="entry name" value="RmlC-like cupins"/>
    <property type="match status" value="1"/>
</dbReference>
<dbReference type="InterPro" id="IPR007045">
    <property type="entry name" value="KduI"/>
</dbReference>
<keyword evidence="5 6" id="KW-0413">Isomerase</keyword>
<protein>
    <recommendedName>
        <fullName evidence="6">4-deoxy-L-threo-5-hexosulose-uronate ketol-isomerase</fullName>
        <ecNumber evidence="6">5.3.1.17</ecNumber>
    </recommendedName>
    <alternativeName>
        <fullName evidence="6">5-keto-4-deoxyuronate isomerase</fullName>
    </alternativeName>
    <alternativeName>
        <fullName evidence="6">DKI isomerase</fullName>
    </alternativeName>
</protein>
<dbReference type="InterPro" id="IPR011051">
    <property type="entry name" value="RmlC_Cupin_sf"/>
</dbReference>
<dbReference type="EC" id="5.3.1.17" evidence="6"/>
<evidence type="ECO:0000256" key="6">
    <source>
        <dbReference type="HAMAP-Rule" id="MF_00687"/>
    </source>
</evidence>
<dbReference type="KEGG" id="sper:EW093_06300"/>
<dbReference type="GO" id="GO:0019698">
    <property type="term" value="P:D-galacturonate catabolic process"/>
    <property type="evidence" value="ECO:0007669"/>
    <property type="project" value="TreeGrafter"/>
</dbReference>
<feature type="binding site" evidence="6">
    <location>
        <position position="203"/>
    </location>
    <ligand>
        <name>Zn(2+)</name>
        <dbReference type="ChEBI" id="CHEBI:29105"/>
    </ligand>
</feature>
<dbReference type="Gene3D" id="2.60.120.520">
    <property type="entry name" value="pectin degrading enzyme 5-keto 4- deoxyuronate isomerase, domain 1"/>
    <property type="match status" value="1"/>
</dbReference>
<dbReference type="EMBL" id="CP035807">
    <property type="protein sequence ID" value="QEN04328.1"/>
    <property type="molecule type" value="Genomic_DNA"/>
</dbReference>
<dbReference type="HAMAP" id="MF_00687">
    <property type="entry name" value="KduI"/>
    <property type="match status" value="1"/>
</dbReference>
<reference evidence="7 8" key="1">
    <citation type="submission" date="2019-02" db="EMBL/GenBank/DDBJ databases">
        <authorList>
            <person name="Fomenkov A."/>
            <person name="Dubinina G."/>
            <person name="Grabovich M."/>
            <person name="Vincze T."/>
            <person name="Roberts R.J."/>
        </authorList>
    </citation>
    <scope>NUCLEOTIDE SEQUENCE [LARGE SCALE GENOMIC DNA]</scope>
    <source>
        <strain evidence="7 8">P</strain>
    </source>
</reference>
<comment type="cofactor">
    <cofactor evidence="6">
        <name>Zn(2+)</name>
        <dbReference type="ChEBI" id="CHEBI:29105"/>
    </cofactor>
    <text evidence="6">Binds 1 zinc ion per subunit.</text>
</comment>
<dbReference type="InterPro" id="IPR014710">
    <property type="entry name" value="RmlC-like_jellyroll"/>
</dbReference>
<dbReference type="Gene3D" id="2.60.120.10">
    <property type="entry name" value="Jelly Rolls"/>
    <property type="match status" value="1"/>
</dbReference>
<name>A0A5C1QAG3_9SPIO</name>
<dbReference type="GO" id="GO:0008697">
    <property type="term" value="F:4-deoxy-L-threo-5-hexosulose-uronate ketol-isomerase activity"/>
    <property type="evidence" value="ECO:0007669"/>
    <property type="project" value="UniProtKB-UniRule"/>
</dbReference>
<keyword evidence="4 6" id="KW-0862">Zinc</keyword>
<dbReference type="GO" id="GO:0042840">
    <property type="term" value="P:D-glucuronate catabolic process"/>
    <property type="evidence" value="ECO:0007669"/>
    <property type="project" value="TreeGrafter"/>
</dbReference>
<dbReference type="CDD" id="cd20294">
    <property type="entry name" value="cupin_KduI_N"/>
    <property type="match status" value="1"/>
</dbReference>
<dbReference type="CDD" id="cd20491">
    <property type="entry name" value="cupin_KduI_C"/>
    <property type="match status" value="1"/>
</dbReference>
<dbReference type="PIRSF" id="PIRSF006625">
    <property type="entry name" value="KduI"/>
    <property type="match status" value="1"/>
</dbReference>
<evidence type="ECO:0000256" key="4">
    <source>
        <dbReference type="ARBA" id="ARBA00022833"/>
    </source>
</evidence>
<comment type="pathway">
    <text evidence="6">Glycan metabolism; pectin degradation; 2-dehydro-3-deoxy-D-gluconate from pectin: step 4/5.</text>
</comment>
<comment type="function">
    <text evidence="6">Catalyzes the isomerization of 5-dehydro-4-deoxy-D-glucuronate to 3-deoxy-D-glycero-2,5-hexodiulosonate.</text>
</comment>
<keyword evidence="3 6" id="KW-0479">Metal-binding</keyword>